<dbReference type="STRING" id="1445607.JCM10512_4684"/>
<gene>
    <name evidence="1" type="ORF">JCM10512_4684</name>
</gene>
<dbReference type="Proteomes" id="UP000019131">
    <property type="component" value="Unassembled WGS sequence"/>
</dbReference>
<protein>
    <submittedName>
        <fullName evidence="1">Zinc ABC transporter</fullName>
    </submittedName>
</protein>
<accession>W4UY62</accession>
<comment type="caution">
    <text evidence="1">The sequence shown here is derived from an EMBL/GenBank/DDBJ whole genome shotgun (WGS) entry which is preliminary data.</text>
</comment>
<proteinExistence type="predicted"/>
<sequence length="50" mass="5793">MKVIFIQPEFDERNAETISKQTGAKIISINPLNYDWDTEMLHVTKALITQ</sequence>
<evidence type="ECO:0000313" key="2">
    <source>
        <dbReference type="Proteomes" id="UP000019131"/>
    </source>
</evidence>
<dbReference type="EMBL" id="BAIV01000038">
    <property type="protein sequence ID" value="GAE86190.1"/>
    <property type="molecule type" value="Genomic_DNA"/>
</dbReference>
<organism evidence="1 2">
    <name type="scientific">Bacteroides reticulotermitis JCM 10512</name>
    <dbReference type="NCBI Taxonomy" id="1445607"/>
    <lineage>
        <taxon>Bacteria</taxon>
        <taxon>Pseudomonadati</taxon>
        <taxon>Bacteroidota</taxon>
        <taxon>Bacteroidia</taxon>
        <taxon>Bacteroidales</taxon>
        <taxon>Bacteroidaceae</taxon>
        <taxon>Bacteroides</taxon>
    </lineage>
</organism>
<dbReference type="AlphaFoldDB" id="W4UY62"/>
<reference evidence="1 2" key="1">
    <citation type="journal article" date="2014" name="Genome Announc.">
        <title>Draft Genome Sequence of Bacteroides reticulotermitis Strain JCM 10512T, Isolated from the Gut of a Termite.</title>
        <authorList>
            <person name="Yuki M."/>
            <person name="Oshima K."/>
            <person name="Suda W."/>
            <person name="Sakamoto M."/>
            <person name="Iida T."/>
            <person name="Hattori M."/>
            <person name="Ohkuma M."/>
        </authorList>
    </citation>
    <scope>NUCLEOTIDE SEQUENCE [LARGE SCALE GENOMIC DNA]</scope>
    <source>
        <strain evidence="1 2">JCM 10512</strain>
    </source>
</reference>
<name>W4UY62_9BACE</name>
<dbReference type="Gene3D" id="3.40.50.1980">
    <property type="entry name" value="Nitrogenase molybdenum iron protein domain"/>
    <property type="match status" value="1"/>
</dbReference>
<dbReference type="SUPFAM" id="SSF53807">
    <property type="entry name" value="Helical backbone' metal receptor"/>
    <property type="match status" value="1"/>
</dbReference>
<evidence type="ECO:0000313" key="1">
    <source>
        <dbReference type="EMBL" id="GAE86190.1"/>
    </source>
</evidence>
<keyword evidence="2" id="KW-1185">Reference proteome</keyword>